<keyword evidence="2" id="KW-1185">Reference proteome</keyword>
<sequence length="140" mass="16334">MSKIKDSELISIAQIYNNEGRQAAYKLIRSHDIKQPYAVLKRMKKHPNFVYDKSKDHFIYQDKPHSDDVFMSMEELCSPVNIEQIQKIDNRSIAMEKLIQDLLGDRLLELSKYIILESSSKTMMIDQTSLKNAGYKVISY</sequence>
<name>A0ABS2MUG3_9FIRM</name>
<evidence type="ECO:0000313" key="2">
    <source>
        <dbReference type="Proteomes" id="UP000767854"/>
    </source>
</evidence>
<dbReference type="Proteomes" id="UP000767854">
    <property type="component" value="Unassembled WGS sequence"/>
</dbReference>
<evidence type="ECO:0000313" key="1">
    <source>
        <dbReference type="EMBL" id="MBM7563022.1"/>
    </source>
</evidence>
<protein>
    <submittedName>
        <fullName evidence="1">Uncharacterized protein</fullName>
    </submittedName>
</protein>
<dbReference type="EMBL" id="JAFBDT010000051">
    <property type="protein sequence ID" value="MBM7563022.1"/>
    <property type="molecule type" value="Genomic_DNA"/>
</dbReference>
<dbReference type="RefSeq" id="WP_204665446.1">
    <property type="nucleotide sequence ID" value="NZ_JAFBDT010000051.1"/>
</dbReference>
<comment type="caution">
    <text evidence="1">The sequence shown here is derived from an EMBL/GenBank/DDBJ whole genome shotgun (WGS) entry which is preliminary data.</text>
</comment>
<organism evidence="1 2">
    <name type="scientific">Fusibacter tunisiensis</name>
    <dbReference type="NCBI Taxonomy" id="1008308"/>
    <lineage>
        <taxon>Bacteria</taxon>
        <taxon>Bacillati</taxon>
        <taxon>Bacillota</taxon>
        <taxon>Clostridia</taxon>
        <taxon>Eubacteriales</taxon>
        <taxon>Eubacteriales Family XII. Incertae Sedis</taxon>
        <taxon>Fusibacter</taxon>
    </lineage>
</organism>
<accession>A0ABS2MUG3</accession>
<reference evidence="1 2" key="1">
    <citation type="submission" date="2021-01" db="EMBL/GenBank/DDBJ databases">
        <title>Genomic Encyclopedia of Type Strains, Phase IV (KMG-IV): sequencing the most valuable type-strain genomes for metagenomic binning, comparative biology and taxonomic classification.</title>
        <authorList>
            <person name="Goeker M."/>
        </authorList>
    </citation>
    <scope>NUCLEOTIDE SEQUENCE [LARGE SCALE GENOMIC DNA]</scope>
    <source>
        <strain evidence="1 2">DSM 24436</strain>
    </source>
</reference>
<gene>
    <name evidence="1" type="ORF">JOC49_002597</name>
</gene>
<proteinExistence type="predicted"/>